<evidence type="ECO:0000256" key="16">
    <source>
        <dbReference type="SAM" id="Phobius"/>
    </source>
</evidence>
<keyword evidence="5" id="KW-1003">Cell membrane</keyword>
<dbReference type="SMART" id="SM00044">
    <property type="entry name" value="CYCc"/>
    <property type="match status" value="1"/>
</dbReference>
<evidence type="ECO:0000256" key="11">
    <source>
        <dbReference type="ARBA" id="ARBA00023136"/>
    </source>
</evidence>
<dbReference type="InterPro" id="IPR000719">
    <property type="entry name" value="Prot_kinase_dom"/>
</dbReference>
<dbReference type="SUPFAM" id="SSF56112">
    <property type="entry name" value="Protein kinase-like (PK-like)"/>
    <property type="match status" value="1"/>
</dbReference>
<dbReference type="GO" id="GO:0005525">
    <property type="term" value="F:GTP binding"/>
    <property type="evidence" value="ECO:0007669"/>
    <property type="project" value="UniProtKB-KW"/>
</dbReference>
<dbReference type="GO" id="GO:0005886">
    <property type="term" value="C:plasma membrane"/>
    <property type="evidence" value="ECO:0007669"/>
    <property type="project" value="UniProtKB-SubCell"/>
</dbReference>
<dbReference type="InterPro" id="IPR028082">
    <property type="entry name" value="Peripla_BP_I"/>
</dbReference>
<comment type="catalytic activity">
    <reaction evidence="1">
        <text>GTP = 3',5'-cyclic GMP + diphosphate</text>
        <dbReference type="Rhea" id="RHEA:13665"/>
        <dbReference type="ChEBI" id="CHEBI:33019"/>
        <dbReference type="ChEBI" id="CHEBI:37565"/>
        <dbReference type="ChEBI" id="CHEBI:57746"/>
        <dbReference type="EC" id="4.6.1.2"/>
    </reaction>
</comment>
<dbReference type="InterPro" id="IPR001828">
    <property type="entry name" value="ANF_lig-bd_rcpt"/>
</dbReference>
<dbReference type="FunFam" id="3.30.70.1230:FF:000050">
    <property type="entry name" value="Guanylate cyclase"/>
    <property type="match status" value="1"/>
</dbReference>
<dbReference type="PROSITE" id="PS50011">
    <property type="entry name" value="PROTEIN_KINASE_DOM"/>
    <property type="match status" value="1"/>
</dbReference>
<keyword evidence="11 16" id="KW-0472">Membrane</keyword>
<dbReference type="GO" id="GO:0004016">
    <property type="term" value="F:adenylate cyclase activity"/>
    <property type="evidence" value="ECO:0007669"/>
    <property type="project" value="TreeGrafter"/>
</dbReference>
<dbReference type="GO" id="GO:0007168">
    <property type="term" value="P:receptor guanylyl cyclase signaling pathway"/>
    <property type="evidence" value="ECO:0007669"/>
    <property type="project" value="TreeGrafter"/>
</dbReference>
<dbReference type="GO" id="GO:0035556">
    <property type="term" value="P:intracellular signal transduction"/>
    <property type="evidence" value="ECO:0007669"/>
    <property type="project" value="InterPro"/>
</dbReference>
<keyword evidence="6 16" id="KW-0812">Transmembrane</keyword>
<dbReference type="SUPFAM" id="SSF53822">
    <property type="entry name" value="Periplasmic binding protein-like I"/>
    <property type="match status" value="1"/>
</dbReference>
<dbReference type="GO" id="GO:0001653">
    <property type="term" value="F:peptide receptor activity"/>
    <property type="evidence" value="ECO:0007669"/>
    <property type="project" value="TreeGrafter"/>
</dbReference>
<keyword evidence="13" id="KW-0325">Glycoprotein</keyword>
<name>A0A1W0WCZ1_HYPEX</name>
<dbReference type="Gene3D" id="3.30.70.1230">
    <property type="entry name" value="Nucleotide cyclase"/>
    <property type="match status" value="1"/>
</dbReference>
<dbReference type="InterPro" id="IPR001054">
    <property type="entry name" value="A/G_cyclase"/>
</dbReference>
<dbReference type="SUPFAM" id="SSF55073">
    <property type="entry name" value="Nucleotide cyclase"/>
    <property type="match status" value="1"/>
</dbReference>
<dbReference type="InterPro" id="IPR011009">
    <property type="entry name" value="Kinase-like_dom_sf"/>
</dbReference>
<sequence>GFPPADITTRGIRNALTGEDAAAVLVCWVSLNRWRTGLTTHSERMVTSYLSTPLDLPNYAFHDAATVSPFLGLNKSGGNMTSLGPFPIPTTDIMPEYHLVNRSNAVFNVTILVVATFGGVLPIDLRKSGGIIELAVQAVRTEILPDVNVFYHMVSKSDFSDCYQDENHAAYLMSKFAFGDVKTRGYPPVGLVVGPGCTKALESTGRIAADSKIPMVTSQGFSLTLDDKTIFRTLTRTGPTMKTLSRFALQFLDTYNYTNVAIIYDDLFSFFSVVGSMFYRAFYYRQGQRMFPLDLPYRNVTDFTTHLYQAANNSRVIFVLAKGSMVRQIMLQAFDLGMTDGEFVFVTCEWYKEKYWGSYSWRVGDSRDQDAHQAFRTLFILREGRTRNRGAGESTDTEVAYQNLVRKAKSLDWNRFGYNFDYDEDISPAVIELYDGIILWATALNETLRFLEDPRDGLIVTRRMWARQLDGINGSIRIDANGDRDCGYAVLDMAPGTGDFKVVFTYAGHGEPLEVVRTIDWGEGRMGSPPNEPECGYKGDRLVCLMRNESGKVLDTAVGVVAGLVLLFLVIGFLIYRKVKMEQALRNTWWRVDLDEVKFQGRANSTKSMSLVQGSETQEAHKLSVARYHERYVMVKSLDCKIDLSRDFLIYLSKLNTINHENVNRIVGLCPEINHEAIIMEYCAKGGLVDILEKEDMELDWGFKSSLISDLVSGLEYIHSSFLQSHGNLHSSNCVIDSRFTLKITDYAFPELRNISLLPVDAVGQDINYKALLWRAPEFLRTVMPPAGSSKGDVFSMAIILCEIVTRREPYSALDSTLDRTYVEIIDQVRYLDNPPFRPSIGTEECPPLVAKVIQMCWAEQPKDRLTVKDTQRLLKENGVEKGSVMDNVIKRMEHHAVNLESTVNDRTRALLDEKRKVEELLYEILPRAVADALKRGMQVPPEAFEMVTIYYSDIVGFTTISARSTAFQVVDLLNDLYTLFDGITLKFDAYKVETIGDAYVIASGVPIRNGDRHAFEIAGLALAFREGVADFIIRHIPDEKLMLRIGLHSGYCAAGVVGVKMPRYCLFGESVQMANKMESTGEAEKIQISEVTKKLLDQFNAFEMTYRHDYYTGKGTIATYWLVSRMLDHLCQPKSPRGNDSQL</sequence>
<evidence type="ECO:0000259" key="18">
    <source>
        <dbReference type="PROSITE" id="PS50125"/>
    </source>
</evidence>
<feature type="non-terminal residue" evidence="19">
    <location>
        <position position="1144"/>
    </location>
</feature>
<evidence type="ECO:0000256" key="14">
    <source>
        <dbReference type="ARBA" id="ARBA00023239"/>
    </source>
</evidence>
<keyword evidence="7" id="KW-0732">Signal</keyword>
<dbReference type="PRINTS" id="PR00255">
    <property type="entry name" value="NATPEPTIDER"/>
</dbReference>
<dbReference type="CDD" id="cd06352">
    <property type="entry name" value="PBP1_NPR_GC-like"/>
    <property type="match status" value="1"/>
</dbReference>
<evidence type="ECO:0000256" key="1">
    <source>
        <dbReference type="ARBA" id="ARBA00001436"/>
    </source>
</evidence>
<dbReference type="OrthoDB" id="4062651at2759"/>
<dbReference type="PANTHER" id="PTHR11920">
    <property type="entry name" value="GUANYLYL CYCLASE"/>
    <property type="match status" value="1"/>
</dbReference>
<evidence type="ECO:0000256" key="2">
    <source>
        <dbReference type="ARBA" id="ARBA00004236"/>
    </source>
</evidence>
<dbReference type="Pfam" id="PF07714">
    <property type="entry name" value="PK_Tyr_Ser-Thr"/>
    <property type="match status" value="1"/>
</dbReference>
<evidence type="ECO:0000259" key="17">
    <source>
        <dbReference type="PROSITE" id="PS50011"/>
    </source>
</evidence>
<dbReference type="Pfam" id="PF00211">
    <property type="entry name" value="Guanylate_cyc"/>
    <property type="match status" value="1"/>
</dbReference>
<keyword evidence="15" id="KW-0141">cGMP biosynthesis</keyword>
<proteinExistence type="predicted"/>
<keyword evidence="12 19" id="KW-0675">Receptor</keyword>
<dbReference type="PANTHER" id="PTHR11920:SF501">
    <property type="entry name" value="GUANYLATE CYCLASE 32E"/>
    <property type="match status" value="1"/>
</dbReference>
<dbReference type="Pfam" id="PF01094">
    <property type="entry name" value="ANF_receptor"/>
    <property type="match status" value="1"/>
</dbReference>
<evidence type="ECO:0000256" key="13">
    <source>
        <dbReference type="ARBA" id="ARBA00023180"/>
    </source>
</evidence>
<dbReference type="GO" id="GO:0005524">
    <property type="term" value="F:ATP binding"/>
    <property type="evidence" value="ECO:0007669"/>
    <property type="project" value="InterPro"/>
</dbReference>
<evidence type="ECO:0000313" key="19">
    <source>
        <dbReference type="EMBL" id="OQV13086.1"/>
    </source>
</evidence>
<dbReference type="InterPro" id="IPR050401">
    <property type="entry name" value="Cyclic_nucleotide_synthase"/>
</dbReference>
<dbReference type="InterPro" id="IPR001170">
    <property type="entry name" value="ANPR/GUC"/>
</dbReference>
<keyword evidence="9 16" id="KW-1133">Transmembrane helix</keyword>
<dbReference type="GO" id="GO:0004672">
    <property type="term" value="F:protein kinase activity"/>
    <property type="evidence" value="ECO:0007669"/>
    <property type="project" value="InterPro"/>
</dbReference>
<dbReference type="InterPro" id="IPR029787">
    <property type="entry name" value="Nucleotide_cyclase"/>
</dbReference>
<keyword evidence="14" id="KW-0456">Lyase</keyword>
<keyword evidence="20" id="KW-1185">Reference proteome</keyword>
<dbReference type="GO" id="GO:0004383">
    <property type="term" value="F:guanylate cyclase activity"/>
    <property type="evidence" value="ECO:0007669"/>
    <property type="project" value="UniProtKB-EC"/>
</dbReference>
<keyword evidence="8" id="KW-0547">Nucleotide-binding</keyword>
<dbReference type="CDD" id="cd07302">
    <property type="entry name" value="CHD"/>
    <property type="match status" value="1"/>
</dbReference>
<reference evidence="20" key="1">
    <citation type="submission" date="2017-01" db="EMBL/GenBank/DDBJ databases">
        <title>Comparative genomics of anhydrobiosis in the tardigrade Hypsibius dujardini.</title>
        <authorList>
            <person name="Yoshida Y."/>
            <person name="Koutsovoulos G."/>
            <person name="Laetsch D."/>
            <person name="Stevens L."/>
            <person name="Kumar S."/>
            <person name="Horikawa D."/>
            <person name="Ishino K."/>
            <person name="Komine S."/>
            <person name="Tomita M."/>
            <person name="Blaxter M."/>
            <person name="Arakawa K."/>
        </authorList>
    </citation>
    <scope>NUCLEOTIDE SEQUENCE [LARGE SCALE GENOMIC DNA]</scope>
    <source>
        <strain evidence="20">Z151</strain>
    </source>
</reference>
<dbReference type="Proteomes" id="UP000192578">
    <property type="component" value="Unassembled WGS sequence"/>
</dbReference>
<evidence type="ECO:0000256" key="5">
    <source>
        <dbReference type="ARBA" id="ARBA00022475"/>
    </source>
</evidence>
<evidence type="ECO:0000256" key="10">
    <source>
        <dbReference type="ARBA" id="ARBA00023134"/>
    </source>
</evidence>
<dbReference type="Gene3D" id="3.40.50.2300">
    <property type="match status" value="3"/>
</dbReference>
<organism evidence="19 20">
    <name type="scientific">Hypsibius exemplaris</name>
    <name type="common">Freshwater tardigrade</name>
    <dbReference type="NCBI Taxonomy" id="2072580"/>
    <lineage>
        <taxon>Eukaryota</taxon>
        <taxon>Metazoa</taxon>
        <taxon>Ecdysozoa</taxon>
        <taxon>Tardigrada</taxon>
        <taxon>Eutardigrada</taxon>
        <taxon>Parachela</taxon>
        <taxon>Hypsibioidea</taxon>
        <taxon>Hypsibiidae</taxon>
        <taxon>Hypsibius</taxon>
    </lineage>
</organism>
<feature type="domain" description="Protein kinase" evidence="17">
    <location>
        <begin position="594"/>
        <end position="875"/>
    </location>
</feature>
<accession>A0A1W0WCZ1</accession>
<dbReference type="EC" id="4.6.1.2" evidence="4"/>
<dbReference type="InterPro" id="IPR001245">
    <property type="entry name" value="Ser-Thr/Tyr_kinase_cat_dom"/>
</dbReference>
<evidence type="ECO:0000256" key="7">
    <source>
        <dbReference type="ARBA" id="ARBA00022729"/>
    </source>
</evidence>
<feature type="transmembrane region" description="Helical" evidence="16">
    <location>
        <begin position="556"/>
        <end position="576"/>
    </location>
</feature>
<dbReference type="PROSITE" id="PS50125">
    <property type="entry name" value="GUANYLATE_CYCLASE_2"/>
    <property type="match status" value="1"/>
</dbReference>
<comment type="subcellular location">
    <subcellularLocation>
        <location evidence="2">Cell membrane</location>
    </subcellularLocation>
    <subcellularLocation>
        <location evidence="3">Membrane</location>
        <topology evidence="3">Single-pass type I membrane protein</topology>
    </subcellularLocation>
</comment>
<evidence type="ECO:0000313" key="20">
    <source>
        <dbReference type="Proteomes" id="UP000192578"/>
    </source>
</evidence>
<gene>
    <name evidence="19" type="ORF">BV898_20159</name>
</gene>
<evidence type="ECO:0000256" key="3">
    <source>
        <dbReference type="ARBA" id="ARBA00004479"/>
    </source>
</evidence>
<dbReference type="AlphaFoldDB" id="A0A1W0WCZ1"/>
<evidence type="ECO:0000256" key="6">
    <source>
        <dbReference type="ARBA" id="ARBA00022692"/>
    </source>
</evidence>
<dbReference type="EMBL" id="MTYJ01000130">
    <property type="protein sequence ID" value="OQV13086.1"/>
    <property type="molecule type" value="Genomic_DNA"/>
</dbReference>
<protein>
    <recommendedName>
        <fullName evidence="4">guanylate cyclase</fullName>
        <ecNumber evidence="4">4.6.1.2</ecNumber>
    </recommendedName>
</protein>
<evidence type="ECO:0000256" key="15">
    <source>
        <dbReference type="ARBA" id="ARBA00023293"/>
    </source>
</evidence>
<comment type="caution">
    <text evidence="19">The sequence shown here is derived from an EMBL/GenBank/DDBJ whole genome shotgun (WGS) entry which is preliminary data.</text>
</comment>
<evidence type="ECO:0000256" key="12">
    <source>
        <dbReference type="ARBA" id="ARBA00023170"/>
    </source>
</evidence>
<keyword evidence="10" id="KW-0342">GTP-binding</keyword>
<evidence type="ECO:0000256" key="9">
    <source>
        <dbReference type="ARBA" id="ARBA00022989"/>
    </source>
</evidence>
<dbReference type="Gene3D" id="1.10.510.10">
    <property type="entry name" value="Transferase(Phosphotransferase) domain 1"/>
    <property type="match status" value="1"/>
</dbReference>
<evidence type="ECO:0000256" key="4">
    <source>
        <dbReference type="ARBA" id="ARBA00012202"/>
    </source>
</evidence>
<evidence type="ECO:0000256" key="8">
    <source>
        <dbReference type="ARBA" id="ARBA00022741"/>
    </source>
</evidence>
<feature type="domain" description="Guanylate cyclase" evidence="18">
    <location>
        <begin position="949"/>
        <end position="1079"/>
    </location>
</feature>